<evidence type="ECO:0000259" key="4">
    <source>
        <dbReference type="PROSITE" id="PS50995"/>
    </source>
</evidence>
<dbReference type="EMBL" id="QUMQ01000001">
    <property type="protein sequence ID" value="REF97710.1"/>
    <property type="molecule type" value="Genomic_DNA"/>
</dbReference>
<dbReference type="Pfam" id="PF12802">
    <property type="entry name" value="MarR_2"/>
    <property type="match status" value="1"/>
</dbReference>
<dbReference type="PROSITE" id="PS50995">
    <property type="entry name" value="HTH_MARR_2"/>
    <property type="match status" value="1"/>
</dbReference>
<accession>A0A3D9ZVJ6</accession>
<dbReference type="GO" id="GO:0003677">
    <property type="term" value="F:DNA binding"/>
    <property type="evidence" value="ECO:0007669"/>
    <property type="project" value="UniProtKB-KW"/>
</dbReference>
<gene>
    <name evidence="5" type="ORF">DFJ67_3714</name>
</gene>
<keyword evidence="1" id="KW-0805">Transcription regulation</keyword>
<dbReference type="AlphaFoldDB" id="A0A3D9ZVJ6"/>
<evidence type="ECO:0000256" key="3">
    <source>
        <dbReference type="ARBA" id="ARBA00023163"/>
    </source>
</evidence>
<organism evidence="5 6">
    <name type="scientific">Asanoa ferruginea</name>
    <dbReference type="NCBI Taxonomy" id="53367"/>
    <lineage>
        <taxon>Bacteria</taxon>
        <taxon>Bacillati</taxon>
        <taxon>Actinomycetota</taxon>
        <taxon>Actinomycetes</taxon>
        <taxon>Micromonosporales</taxon>
        <taxon>Micromonosporaceae</taxon>
        <taxon>Asanoa</taxon>
    </lineage>
</organism>
<dbReference type="RefSeq" id="WP_116069120.1">
    <property type="nucleotide sequence ID" value="NZ_BONB01000041.1"/>
</dbReference>
<dbReference type="Gene3D" id="1.10.10.10">
    <property type="entry name" value="Winged helix-like DNA-binding domain superfamily/Winged helix DNA-binding domain"/>
    <property type="match status" value="2"/>
</dbReference>
<protein>
    <submittedName>
        <fullName evidence="5">DNA-binding MarR family transcriptional regulator</fullName>
    </submittedName>
</protein>
<evidence type="ECO:0000313" key="6">
    <source>
        <dbReference type="Proteomes" id="UP000256913"/>
    </source>
</evidence>
<dbReference type="InterPro" id="IPR036390">
    <property type="entry name" value="WH_DNA-bd_sf"/>
</dbReference>
<sequence length="298" mass="31095">MDDDTATGRLLWQVTLRWRAAVDRAVAPLGLTHAQYSLIGSLYGLTRQGRTPSQRELADFAGLEQIYVSKLIRGLADAGLVTRSEHPTDSRARQLSLTAKGVEVTEAAVGIVHALQHDLTAPIGGPSGPRNRALISTLRTLLGGTPGASEGSTAMTATPTLTGQDIGEAQGALSALLTNVLAASDVSANEYVTFRVITVRGPWESLDDLAAYLATQPQLNLDTAGAGKLCAGLVQKGLVTAGGPVALTPAGSQLFESLNATVRETTQRIYAGLDANDLATAHRVLATLTDRAHRAVSG</sequence>
<proteinExistence type="predicted"/>
<keyword evidence="6" id="KW-1185">Reference proteome</keyword>
<reference evidence="5 6" key="1">
    <citation type="submission" date="2018-08" db="EMBL/GenBank/DDBJ databases">
        <title>Sequencing the genomes of 1000 actinobacteria strains.</title>
        <authorList>
            <person name="Klenk H.-P."/>
        </authorList>
    </citation>
    <scope>NUCLEOTIDE SEQUENCE [LARGE SCALE GENOMIC DNA]</scope>
    <source>
        <strain evidence="5 6">DSM 44099</strain>
    </source>
</reference>
<dbReference type="Proteomes" id="UP000256913">
    <property type="component" value="Unassembled WGS sequence"/>
</dbReference>
<keyword evidence="2 5" id="KW-0238">DNA-binding</keyword>
<evidence type="ECO:0000313" key="5">
    <source>
        <dbReference type="EMBL" id="REF97710.1"/>
    </source>
</evidence>
<name>A0A3D9ZVJ6_9ACTN</name>
<evidence type="ECO:0000256" key="2">
    <source>
        <dbReference type="ARBA" id="ARBA00023125"/>
    </source>
</evidence>
<dbReference type="InterPro" id="IPR039422">
    <property type="entry name" value="MarR/SlyA-like"/>
</dbReference>
<dbReference type="GO" id="GO:0006950">
    <property type="term" value="P:response to stress"/>
    <property type="evidence" value="ECO:0007669"/>
    <property type="project" value="TreeGrafter"/>
</dbReference>
<dbReference type="PANTHER" id="PTHR33164:SF64">
    <property type="entry name" value="TRANSCRIPTIONAL REGULATOR SLYA"/>
    <property type="match status" value="1"/>
</dbReference>
<dbReference type="PANTHER" id="PTHR33164">
    <property type="entry name" value="TRANSCRIPTIONAL REGULATOR, MARR FAMILY"/>
    <property type="match status" value="1"/>
</dbReference>
<dbReference type="SMART" id="SM00347">
    <property type="entry name" value="HTH_MARR"/>
    <property type="match status" value="1"/>
</dbReference>
<evidence type="ECO:0000256" key="1">
    <source>
        <dbReference type="ARBA" id="ARBA00023015"/>
    </source>
</evidence>
<dbReference type="InterPro" id="IPR000835">
    <property type="entry name" value="HTH_MarR-typ"/>
</dbReference>
<feature type="domain" description="HTH marR-type" evidence="4">
    <location>
        <begin position="4"/>
        <end position="143"/>
    </location>
</feature>
<comment type="caution">
    <text evidence="5">The sequence shown here is derived from an EMBL/GenBank/DDBJ whole genome shotgun (WGS) entry which is preliminary data.</text>
</comment>
<dbReference type="SUPFAM" id="SSF46785">
    <property type="entry name" value="Winged helix' DNA-binding domain"/>
    <property type="match status" value="2"/>
</dbReference>
<dbReference type="GO" id="GO:0003700">
    <property type="term" value="F:DNA-binding transcription factor activity"/>
    <property type="evidence" value="ECO:0007669"/>
    <property type="project" value="InterPro"/>
</dbReference>
<keyword evidence="3" id="KW-0804">Transcription</keyword>
<dbReference type="InterPro" id="IPR036388">
    <property type="entry name" value="WH-like_DNA-bd_sf"/>
</dbReference>
<dbReference type="OrthoDB" id="9806864at2"/>